<evidence type="ECO:0000313" key="4">
    <source>
        <dbReference type="Proteomes" id="UP000299102"/>
    </source>
</evidence>
<feature type="compositionally biased region" description="Basic and acidic residues" evidence="1">
    <location>
        <begin position="395"/>
        <end position="419"/>
    </location>
</feature>
<evidence type="ECO:0000313" key="3">
    <source>
        <dbReference type="EMBL" id="GBP54334.1"/>
    </source>
</evidence>
<feature type="region of interest" description="Disordered" evidence="1">
    <location>
        <begin position="388"/>
        <end position="419"/>
    </location>
</feature>
<feature type="region of interest" description="Disordered" evidence="1">
    <location>
        <begin position="291"/>
        <end position="315"/>
    </location>
</feature>
<feature type="region of interest" description="Disordered" evidence="1">
    <location>
        <begin position="39"/>
        <end position="60"/>
    </location>
</feature>
<keyword evidence="2" id="KW-0732">Signal</keyword>
<sequence>MKGLLIVSCLVYVGCVYALPASSWNVPFGHPGDENRHGDYMSSNNYDSSRPGNPAAAFSSQTYGHEYHPQNYNFDRPAPFKDESVPMMVGPPPYMNKPGGFKYNENYGFFQGHDNNYNSPHSSQQQFNIKKPVIPAQNNFESPFDFGGGLSGHPRSVQYESEEDPGLRGHHDHHHHHHDHKHHKDDHIDFPPFLHNHYYYKYPIIFDNTPFELNNIQDPYNYFSAPKPGSINNNGPKDEMKLEIMPSEENIQQKFYSQGPYFGRSMAFENEGVFNQQDVNNLDIFKYNSILQNPHNTPDKNHDNRPSTPANNDFGHLYSDFNNAFEEGKFVQGQHQKHHHFYKPVFGGSQFGFASFPYNQFYYNNPGVPNLKPVYFHQNNPYMNVFPSNSNLNGPKKDLKSAVTKGENKQEEETLRNVDEQDKLKRGDDRSYHHGHHIHFRPVMTEEGDIKFVPVYFHTQTGYYPPFEYFFEAVPSDEQEAEFVDTNEEQDVVLENNDVEEFNEDAVVENVEVLNAEQDDSVAQDEAKS</sequence>
<evidence type="ECO:0000256" key="2">
    <source>
        <dbReference type="SAM" id="SignalP"/>
    </source>
</evidence>
<dbReference type="EMBL" id="BGZK01000644">
    <property type="protein sequence ID" value="GBP54334.1"/>
    <property type="molecule type" value="Genomic_DNA"/>
</dbReference>
<evidence type="ECO:0000256" key="1">
    <source>
        <dbReference type="SAM" id="MobiDB-lite"/>
    </source>
</evidence>
<proteinExistence type="predicted"/>
<name>A0A4C1WW91_EUMVA</name>
<feature type="chain" id="PRO_5020023375" evidence="2">
    <location>
        <begin position="19"/>
        <end position="529"/>
    </location>
</feature>
<keyword evidence="4" id="KW-1185">Reference proteome</keyword>
<gene>
    <name evidence="3" type="ORF">EVAR_38568_1</name>
</gene>
<protein>
    <submittedName>
        <fullName evidence="3">Uncharacterized protein</fullName>
    </submittedName>
</protein>
<comment type="caution">
    <text evidence="3">The sequence shown here is derived from an EMBL/GenBank/DDBJ whole genome shotgun (WGS) entry which is preliminary data.</text>
</comment>
<reference evidence="3 4" key="1">
    <citation type="journal article" date="2019" name="Commun. Biol.">
        <title>The bagworm genome reveals a unique fibroin gene that provides high tensile strength.</title>
        <authorList>
            <person name="Kono N."/>
            <person name="Nakamura H."/>
            <person name="Ohtoshi R."/>
            <person name="Tomita M."/>
            <person name="Numata K."/>
            <person name="Arakawa K."/>
        </authorList>
    </citation>
    <scope>NUCLEOTIDE SEQUENCE [LARGE SCALE GENOMIC DNA]</scope>
</reference>
<feature type="region of interest" description="Disordered" evidence="1">
    <location>
        <begin position="147"/>
        <end position="184"/>
    </location>
</feature>
<dbReference type="Proteomes" id="UP000299102">
    <property type="component" value="Unassembled WGS sequence"/>
</dbReference>
<feature type="compositionally biased region" description="Polar residues" evidence="1">
    <location>
        <begin position="41"/>
        <end position="51"/>
    </location>
</feature>
<organism evidence="3 4">
    <name type="scientific">Eumeta variegata</name>
    <name type="common">Bagworm moth</name>
    <name type="synonym">Eumeta japonica</name>
    <dbReference type="NCBI Taxonomy" id="151549"/>
    <lineage>
        <taxon>Eukaryota</taxon>
        <taxon>Metazoa</taxon>
        <taxon>Ecdysozoa</taxon>
        <taxon>Arthropoda</taxon>
        <taxon>Hexapoda</taxon>
        <taxon>Insecta</taxon>
        <taxon>Pterygota</taxon>
        <taxon>Neoptera</taxon>
        <taxon>Endopterygota</taxon>
        <taxon>Lepidoptera</taxon>
        <taxon>Glossata</taxon>
        <taxon>Ditrysia</taxon>
        <taxon>Tineoidea</taxon>
        <taxon>Psychidae</taxon>
        <taxon>Oiketicinae</taxon>
        <taxon>Eumeta</taxon>
    </lineage>
</organism>
<accession>A0A4C1WW91</accession>
<feature type="signal peptide" evidence="2">
    <location>
        <begin position="1"/>
        <end position="18"/>
    </location>
</feature>
<feature type="compositionally biased region" description="Basic residues" evidence="1">
    <location>
        <begin position="168"/>
        <end position="184"/>
    </location>
</feature>
<dbReference type="AlphaFoldDB" id="A0A4C1WW91"/>